<dbReference type="SMART" id="SM00116">
    <property type="entry name" value="CBS"/>
    <property type="match status" value="2"/>
</dbReference>
<feature type="compositionally biased region" description="Low complexity" evidence="4">
    <location>
        <begin position="424"/>
        <end position="447"/>
    </location>
</feature>
<dbReference type="InterPro" id="IPR000644">
    <property type="entry name" value="CBS_dom"/>
</dbReference>
<dbReference type="CDD" id="cd18724">
    <property type="entry name" value="PIN_LabA-like"/>
    <property type="match status" value="1"/>
</dbReference>
<evidence type="ECO:0000259" key="5">
    <source>
        <dbReference type="PROSITE" id="PS51371"/>
    </source>
</evidence>
<feature type="compositionally biased region" description="Low complexity" evidence="4">
    <location>
        <begin position="644"/>
        <end position="661"/>
    </location>
</feature>
<feature type="region of interest" description="Disordered" evidence="4">
    <location>
        <begin position="1"/>
        <end position="79"/>
    </location>
</feature>
<feature type="domain" description="CBS" evidence="5">
    <location>
        <begin position="283"/>
        <end position="339"/>
    </location>
</feature>
<feature type="compositionally biased region" description="Basic and acidic residues" evidence="4">
    <location>
        <begin position="510"/>
        <end position="532"/>
    </location>
</feature>
<name>A0A4E9EMG5_GIBZA</name>
<feature type="compositionally biased region" description="Low complexity" evidence="4">
    <location>
        <begin position="40"/>
        <end position="56"/>
    </location>
</feature>
<dbReference type="InterPro" id="IPR050511">
    <property type="entry name" value="AMPK_gamma/SDS23_families"/>
</dbReference>
<organism evidence="6">
    <name type="scientific">Gibberella zeae</name>
    <name type="common">Wheat head blight fungus</name>
    <name type="synonym">Fusarium graminearum</name>
    <dbReference type="NCBI Taxonomy" id="5518"/>
    <lineage>
        <taxon>Eukaryota</taxon>
        <taxon>Fungi</taxon>
        <taxon>Dikarya</taxon>
        <taxon>Ascomycota</taxon>
        <taxon>Pezizomycotina</taxon>
        <taxon>Sordariomycetes</taxon>
        <taxon>Hypocreomycetidae</taxon>
        <taxon>Hypocreales</taxon>
        <taxon>Nectriaceae</taxon>
        <taxon>Fusarium</taxon>
    </lineage>
</organism>
<dbReference type="PANTHER" id="PTHR13780">
    <property type="entry name" value="AMP-ACTIVATED PROTEIN KINASE, GAMMA REGULATORY SUBUNIT"/>
    <property type="match status" value="1"/>
</dbReference>
<dbReference type="Gene3D" id="3.10.580.10">
    <property type="entry name" value="CBS-domain"/>
    <property type="match status" value="2"/>
</dbReference>
<accession>A0A4E9EMG5</accession>
<dbReference type="GO" id="GO:0042149">
    <property type="term" value="P:cellular response to glucose starvation"/>
    <property type="evidence" value="ECO:0007669"/>
    <property type="project" value="TreeGrafter"/>
</dbReference>
<evidence type="ECO:0000313" key="6">
    <source>
        <dbReference type="EMBL" id="VIO64481.1"/>
    </source>
</evidence>
<sequence>MDPSPSRELKDTRATSSTSLNSAASGSSSSQKPPTLSQRSPSVSISAGSGPSSISAHRQSFAENLRNAPSSPRSQRHPSFTQAALQELLSHPPAGNKHANPKFAGRDWRDVSIGELVSPDDIKWVEFDTSVEEATKALLKSHTNVVLVREDASTHTAVSTFDYTDLNVYLLVVVGLAKPEDDQVELFNSILAKAQEGGQIPLRDVFPLFRKESLVALPSEEKLAQAIQILGSGIHRLMVTATSGEVVGIASQLRIVEFFWNEGVNFPSIDRLYPAMLRDLGVGTKDIVSVNSDAPLSEALTLMHNEGLTSVAVVDNGLNVVGNISTKDVRHLTKSSNAHLLNSSCMNFISVILNERGVEHGRDAFPVFYVNPYSTLAHTVAKLVATRSHRMWVVESASPSPSAPATPLMGPQSFTTPTHPPPATLASTSTHAAPPSPVPTAAVPASPVPTAAVPASAMAGARLSGRLTGVISLTDVLNMFAKSTGLHPADPNEERARRRRSSSSSVRPSIDSHRANDPLHEPPDSRNIGHDGLFKLGDFTRLNSQSLTGWVSPKPKIAKDSNSPPALGNFKRLFEQLRFKDNGTPQHRPAVASVKARPVTILTTSLESASLTKAVNVPNNLAGPIFDPITDSETGGGSDTDALPADSYSTAASTPPSSNESPLKHFDETKKSKTKVVKTKEKNHSRGNSEPKVVVWDLVRPESVKHVLSYQPFKYGPISEIHSNVLSTSVKHEILMGKLVDERIIDSMICSDFSTIAGNGIHVFVDMSNIVIGFQKALRARFSIPESSRFVPLPQMNLPFFHELLTRDRYAEWLNVGCSMRPDRGEPPFIQELKDLGYRVDLRSRRAEQSGSNDHTTFETGGFRYVEDMVDETLQIRIGESVMQYFEMPGTLVIATGDARPAKYSDGFLAYAQRALKMGWSVEVVSWKASLSSAWNALLNDKTIGSRFRIIELDQFVDELWIC</sequence>
<feature type="compositionally biased region" description="Low complexity" evidence="4">
    <location>
        <begin position="14"/>
        <end position="30"/>
    </location>
</feature>
<feature type="compositionally biased region" description="Basic and acidic residues" evidence="4">
    <location>
        <begin position="678"/>
        <end position="688"/>
    </location>
</feature>
<dbReference type="Gene3D" id="3.40.50.1010">
    <property type="entry name" value="5'-nuclease"/>
    <property type="match status" value="1"/>
</dbReference>
<feature type="compositionally biased region" description="Polar residues" evidence="4">
    <location>
        <begin position="57"/>
        <end position="79"/>
    </location>
</feature>
<dbReference type="PANTHER" id="PTHR13780:SF36">
    <property type="entry name" value="CBS DOMAIN-CONTAINING PROTEIN"/>
    <property type="match status" value="1"/>
</dbReference>
<evidence type="ECO:0000256" key="3">
    <source>
        <dbReference type="PROSITE-ProRule" id="PRU00703"/>
    </source>
</evidence>
<evidence type="ECO:0000256" key="1">
    <source>
        <dbReference type="ARBA" id="ARBA00022737"/>
    </source>
</evidence>
<proteinExistence type="predicted"/>
<evidence type="ECO:0000256" key="2">
    <source>
        <dbReference type="ARBA" id="ARBA00023122"/>
    </source>
</evidence>
<feature type="region of interest" description="Disordered" evidence="4">
    <location>
        <begin position="483"/>
        <end position="532"/>
    </location>
</feature>
<dbReference type="EMBL" id="CAAKMV010000196">
    <property type="protein sequence ID" value="VIO64481.1"/>
    <property type="molecule type" value="Genomic_DNA"/>
</dbReference>
<gene>
    <name evidence="6" type="ORF">FUG_LOCUS562626</name>
</gene>
<dbReference type="PROSITE" id="PS51371">
    <property type="entry name" value="CBS"/>
    <property type="match status" value="1"/>
</dbReference>
<evidence type="ECO:0000256" key="4">
    <source>
        <dbReference type="SAM" id="MobiDB-lite"/>
    </source>
</evidence>
<dbReference type="Pfam" id="PF00571">
    <property type="entry name" value="CBS"/>
    <property type="match status" value="1"/>
</dbReference>
<dbReference type="GO" id="GO:0004865">
    <property type="term" value="F:protein serine/threonine phosphatase inhibitor activity"/>
    <property type="evidence" value="ECO:0007669"/>
    <property type="project" value="TreeGrafter"/>
</dbReference>
<dbReference type="SUPFAM" id="SSF54631">
    <property type="entry name" value="CBS-domain pair"/>
    <property type="match status" value="2"/>
</dbReference>
<dbReference type="AlphaFoldDB" id="A0A4E9EMG5"/>
<feature type="compositionally biased region" description="Basic and acidic residues" evidence="4">
    <location>
        <begin position="1"/>
        <end position="13"/>
    </location>
</feature>
<feature type="region of interest" description="Disordered" evidence="4">
    <location>
        <begin position="397"/>
        <end position="447"/>
    </location>
</feature>
<feature type="region of interest" description="Disordered" evidence="4">
    <location>
        <begin position="626"/>
        <end position="688"/>
    </location>
</feature>
<protein>
    <recommendedName>
        <fullName evidence="5">CBS domain-containing protein</fullName>
    </recommendedName>
</protein>
<dbReference type="CDD" id="cd02205">
    <property type="entry name" value="CBS_pair_SF"/>
    <property type="match status" value="2"/>
</dbReference>
<dbReference type="InterPro" id="IPR046342">
    <property type="entry name" value="CBS_dom_sf"/>
</dbReference>
<reference evidence="6" key="1">
    <citation type="submission" date="2019-04" db="EMBL/GenBank/DDBJ databases">
        <authorList>
            <person name="Melise S."/>
            <person name="Noan J."/>
            <person name="Okalmin O."/>
        </authorList>
    </citation>
    <scope>NUCLEOTIDE SEQUENCE</scope>
    <source>
        <strain evidence="6">FN9</strain>
    </source>
</reference>
<keyword evidence="2 3" id="KW-0129">CBS domain</keyword>
<keyword evidence="1" id="KW-0677">Repeat</keyword>
<feature type="compositionally biased region" description="Basic and acidic residues" evidence="4">
    <location>
        <begin position="662"/>
        <end position="671"/>
    </location>
</feature>